<proteinExistence type="predicted"/>
<reference evidence="2" key="1">
    <citation type="submission" date="2021-03" db="EMBL/GenBank/DDBJ databases">
        <title>Draft genome sequence of rust myrtle Austropuccinia psidii MF-1, a brazilian biotype.</title>
        <authorList>
            <person name="Quecine M.C."/>
            <person name="Pachon D.M.R."/>
            <person name="Bonatelli M.L."/>
            <person name="Correr F.H."/>
            <person name="Franceschini L.M."/>
            <person name="Leite T.F."/>
            <person name="Margarido G.R.A."/>
            <person name="Almeida C.A."/>
            <person name="Ferrarezi J.A."/>
            <person name="Labate C.A."/>
        </authorList>
    </citation>
    <scope>NUCLEOTIDE SEQUENCE</scope>
    <source>
        <strain evidence="2">MF-1</strain>
    </source>
</reference>
<accession>A0A9Q3E4W4</accession>
<feature type="compositionally biased region" description="Pro residues" evidence="1">
    <location>
        <begin position="26"/>
        <end position="41"/>
    </location>
</feature>
<dbReference type="EMBL" id="AVOT02022745">
    <property type="protein sequence ID" value="MBW0512346.1"/>
    <property type="molecule type" value="Genomic_DNA"/>
</dbReference>
<gene>
    <name evidence="2" type="ORF">O181_052061</name>
</gene>
<keyword evidence="3" id="KW-1185">Reference proteome</keyword>
<evidence type="ECO:0000313" key="3">
    <source>
        <dbReference type="Proteomes" id="UP000765509"/>
    </source>
</evidence>
<dbReference type="Proteomes" id="UP000765509">
    <property type="component" value="Unassembled WGS sequence"/>
</dbReference>
<organism evidence="2 3">
    <name type="scientific">Austropuccinia psidii MF-1</name>
    <dbReference type="NCBI Taxonomy" id="1389203"/>
    <lineage>
        <taxon>Eukaryota</taxon>
        <taxon>Fungi</taxon>
        <taxon>Dikarya</taxon>
        <taxon>Basidiomycota</taxon>
        <taxon>Pucciniomycotina</taxon>
        <taxon>Pucciniomycetes</taxon>
        <taxon>Pucciniales</taxon>
        <taxon>Sphaerophragmiaceae</taxon>
        <taxon>Austropuccinia</taxon>
    </lineage>
</organism>
<comment type="caution">
    <text evidence="2">The sequence shown here is derived from an EMBL/GenBank/DDBJ whole genome shotgun (WGS) entry which is preliminary data.</text>
</comment>
<evidence type="ECO:0000256" key="1">
    <source>
        <dbReference type="SAM" id="MobiDB-lite"/>
    </source>
</evidence>
<sequence>MAMARGNLSFGRLSPCLDTHGSQTPNLPPKQTPQQPTPGPSGPQWSEDLFCESSQTNEPPIPGLSPSSKPHENVLTGEPEPEVALTQSMEEPFDPSLVPSSPHSHNEAFQGFTDLQPTLMIPQAILHKSIKKIFSEHCRLLHMISFVDATHQNEMHQEFREELNSLLAQELEAYPKEDIPRIVSKYLEK</sequence>
<dbReference type="AlphaFoldDB" id="A0A9Q3E4W4"/>
<evidence type="ECO:0000313" key="2">
    <source>
        <dbReference type="EMBL" id="MBW0512346.1"/>
    </source>
</evidence>
<feature type="region of interest" description="Disordered" evidence="1">
    <location>
        <begin position="1"/>
        <end position="78"/>
    </location>
</feature>
<name>A0A9Q3E4W4_9BASI</name>
<protein>
    <submittedName>
        <fullName evidence="2">Uncharacterized protein</fullName>
    </submittedName>
</protein>